<proteinExistence type="inferred from homology"/>
<protein>
    <submittedName>
        <fullName evidence="3">Oleoyl-(Acyl-carrier-protein) hydrolase</fullName>
    </submittedName>
</protein>
<dbReference type="EMBL" id="AOHO01000014">
    <property type="protein sequence ID" value="EME65203.1"/>
    <property type="molecule type" value="Genomic_DNA"/>
</dbReference>
<gene>
    <name evidence="3" type="ORF">H074_01047</name>
</gene>
<evidence type="ECO:0000259" key="2">
    <source>
        <dbReference type="Pfam" id="PF00975"/>
    </source>
</evidence>
<dbReference type="AlphaFoldDB" id="M2ZWV9"/>
<comment type="caution">
    <text evidence="3">The sequence shown here is derived from an EMBL/GenBank/DDBJ whole genome shotgun (WGS) entry which is preliminary data.</text>
</comment>
<dbReference type="SUPFAM" id="SSF53474">
    <property type="entry name" value="alpha/beta-Hydrolases"/>
    <property type="match status" value="1"/>
</dbReference>
<dbReference type="GO" id="GO:0008610">
    <property type="term" value="P:lipid biosynthetic process"/>
    <property type="evidence" value="ECO:0007669"/>
    <property type="project" value="TreeGrafter"/>
</dbReference>
<keyword evidence="3" id="KW-0378">Hydrolase</keyword>
<evidence type="ECO:0000313" key="4">
    <source>
        <dbReference type="Proteomes" id="UP000054226"/>
    </source>
</evidence>
<keyword evidence="4" id="KW-1185">Reference proteome</keyword>
<dbReference type="PATRIC" id="fig|1284240.4.peg.208"/>
<dbReference type="Pfam" id="PF00975">
    <property type="entry name" value="Thioesterase"/>
    <property type="match status" value="1"/>
</dbReference>
<dbReference type="Proteomes" id="UP000054226">
    <property type="component" value="Unassembled WGS sequence"/>
</dbReference>
<dbReference type="PANTHER" id="PTHR11487:SF0">
    <property type="entry name" value="S-ACYL FATTY ACID SYNTHASE THIOESTERASE, MEDIUM CHAIN"/>
    <property type="match status" value="1"/>
</dbReference>
<dbReference type="RefSeq" id="WP_007028158.1">
    <property type="nucleotide sequence ID" value="NZ_AOHO01000014.1"/>
</dbReference>
<dbReference type="GO" id="GO:0016787">
    <property type="term" value="F:hydrolase activity"/>
    <property type="evidence" value="ECO:0007669"/>
    <property type="project" value="UniProtKB-KW"/>
</dbReference>
<organism evidence="3 4">
    <name type="scientific">Amycolatopsis decaplanina DSM 44594</name>
    <dbReference type="NCBI Taxonomy" id="1284240"/>
    <lineage>
        <taxon>Bacteria</taxon>
        <taxon>Bacillati</taxon>
        <taxon>Actinomycetota</taxon>
        <taxon>Actinomycetes</taxon>
        <taxon>Pseudonocardiales</taxon>
        <taxon>Pseudonocardiaceae</taxon>
        <taxon>Amycolatopsis</taxon>
    </lineage>
</organism>
<dbReference type="InterPro" id="IPR029058">
    <property type="entry name" value="AB_hydrolase_fold"/>
</dbReference>
<dbReference type="OrthoDB" id="4169718at2"/>
<name>M2ZWV9_9PSEU</name>
<comment type="similarity">
    <text evidence="1">Belongs to the thioesterase family.</text>
</comment>
<dbReference type="PANTHER" id="PTHR11487">
    <property type="entry name" value="THIOESTERASE"/>
    <property type="match status" value="1"/>
</dbReference>
<reference evidence="3 4" key="1">
    <citation type="journal article" date="2013" name="Genome Announc.">
        <title>Draft Genome Sequence of Amycolatopsis decaplanina Strain DSM 44594T.</title>
        <authorList>
            <person name="Kaur N."/>
            <person name="Kumar S."/>
            <person name="Bala M."/>
            <person name="Raghava G.P."/>
            <person name="Mayilraj S."/>
        </authorList>
    </citation>
    <scope>NUCLEOTIDE SEQUENCE [LARGE SCALE GENOMIC DNA]</scope>
    <source>
        <strain evidence="3 4">DSM 44594</strain>
    </source>
</reference>
<evidence type="ECO:0000313" key="3">
    <source>
        <dbReference type="EMBL" id="EME65203.1"/>
    </source>
</evidence>
<dbReference type="InterPro" id="IPR012223">
    <property type="entry name" value="TEII"/>
</dbReference>
<dbReference type="InterPro" id="IPR001031">
    <property type="entry name" value="Thioesterase"/>
</dbReference>
<accession>M2ZWV9</accession>
<feature type="domain" description="Thioesterase" evidence="2">
    <location>
        <begin position="3"/>
        <end position="213"/>
    </location>
</feature>
<evidence type="ECO:0000256" key="1">
    <source>
        <dbReference type="ARBA" id="ARBA00007169"/>
    </source>
</evidence>
<sequence length="221" mass="24306">MTKLYCLPHAGGTPAGYRTWIKALAPEIEVVPLQHPRPSDDEPLSLQEAAESVVEQCETDEDFAFFGHSLGAVIAFEAVRALSGPPRRLFVCGSAVPPVEASRGRDLRSLPDREFLQEVARLGGLPPEIHADAELRQEFLPGLRADYTLAETYEYHEGPPIPCPVSAFRGLSDGHVDKDGLRRWGEFTTADVTAREVPGDHFPLRTSATFLHRAIRKDLAA</sequence>
<dbReference type="Gene3D" id="3.40.50.1820">
    <property type="entry name" value="alpha/beta hydrolase"/>
    <property type="match status" value="1"/>
</dbReference>